<evidence type="ECO:0000313" key="1">
    <source>
        <dbReference type="EMBL" id="MCZ0808596.1"/>
    </source>
</evidence>
<name>A0AAP3DI45_BRELA</name>
<dbReference type="Gene3D" id="3.40.50.10320">
    <property type="entry name" value="LmbE-like"/>
    <property type="match status" value="1"/>
</dbReference>
<dbReference type="PANTHER" id="PTHR12993">
    <property type="entry name" value="N-ACETYLGLUCOSAMINYL-PHOSPHATIDYLINOSITOL DE-N-ACETYLASE-RELATED"/>
    <property type="match status" value="1"/>
</dbReference>
<gene>
    <name evidence="1" type="ORF">O0554_17020</name>
</gene>
<protein>
    <submittedName>
        <fullName evidence="1">PIG-L family deacetylase</fullName>
    </submittedName>
</protein>
<accession>A0AAP3DI45</accession>
<dbReference type="GO" id="GO:0016811">
    <property type="term" value="F:hydrolase activity, acting on carbon-nitrogen (but not peptide) bonds, in linear amides"/>
    <property type="evidence" value="ECO:0007669"/>
    <property type="project" value="TreeGrafter"/>
</dbReference>
<dbReference type="SUPFAM" id="SSF102588">
    <property type="entry name" value="LmbE-like"/>
    <property type="match status" value="1"/>
</dbReference>
<evidence type="ECO:0000313" key="2">
    <source>
        <dbReference type="Proteomes" id="UP001077662"/>
    </source>
</evidence>
<proteinExistence type="predicted"/>
<reference evidence="1" key="1">
    <citation type="submission" date="2022-09" db="EMBL/GenBank/DDBJ databases">
        <title>Genome analysis and characterization of larvicidal activity of Brevibacillus strains.</title>
        <authorList>
            <person name="Patrusheva E.V."/>
            <person name="Izotova A.O."/>
            <person name="Toshchakov S.V."/>
            <person name="Sineoky S.P."/>
        </authorList>
    </citation>
    <scope>NUCLEOTIDE SEQUENCE</scope>
    <source>
        <strain evidence="1">VKPM_B-13247</strain>
    </source>
</reference>
<dbReference type="Pfam" id="PF02585">
    <property type="entry name" value="PIG-L"/>
    <property type="match status" value="1"/>
</dbReference>
<sequence>MGYFIGNSKKRRLLFLFPHPDDESFACAGTMAKYSELGHHIYLVTATSGDKGKCGPYSITCQKELAVWREHELTNAIRCLGVSDLFLYRYPDGGLAQMDQNVLAERVLQTLLSMKPEIIITFPPDGVTGHPDHIALSLAVEKAVKRFEAQASPQDYPDLYYVFIPHYYDHCTECAPQAAFPITAKVDISKYKNQKGKALQEYKSQEYSVNKAFPGVLQGDFSVIDPYEYYTLIRSQGRNEFANRSIKHINTVEAFTKGEHDPKLQVASVPTICFFKNWDE</sequence>
<dbReference type="AlphaFoldDB" id="A0AAP3DI45"/>
<dbReference type="InterPro" id="IPR003737">
    <property type="entry name" value="GlcNAc_PI_deacetylase-related"/>
</dbReference>
<dbReference type="Proteomes" id="UP001077662">
    <property type="component" value="Unassembled WGS sequence"/>
</dbReference>
<dbReference type="EMBL" id="JAPTNE010000022">
    <property type="protein sequence ID" value="MCZ0808596.1"/>
    <property type="molecule type" value="Genomic_DNA"/>
</dbReference>
<dbReference type="InterPro" id="IPR024078">
    <property type="entry name" value="LmbE-like_dom_sf"/>
</dbReference>
<dbReference type="PANTHER" id="PTHR12993:SF11">
    <property type="entry name" value="N-ACETYLGLUCOSAMINYL-PHOSPHATIDYLINOSITOL DE-N-ACETYLASE"/>
    <property type="match status" value="1"/>
</dbReference>
<dbReference type="RefSeq" id="WP_104149006.1">
    <property type="nucleotide sequence ID" value="NZ_JANSGW010000022.1"/>
</dbReference>
<organism evidence="1 2">
    <name type="scientific">Brevibacillus laterosporus</name>
    <name type="common">Bacillus laterosporus</name>
    <dbReference type="NCBI Taxonomy" id="1465"/>
    <lineage>
        <taxon>Bacteria</taxon>
        <taxon>Bacillati</taxon>
        <taxon>Bacillota</taxon>
        <taxon>Bacilli</taxon>
        <taxon>Bacillales</taxon>
        <taxon>Paenibacillaceae</taxon>
        <taxon>Brevibacillus</taxon>
    </lineage>
</organism>
<comment type="caution">
    <text evidence="1">The sequence shown here is derived from an EMBL/GenBank/DDBJ whole genome shotgun (WGS) entry which is preliminary data.</text>
</comment>